<dbReference type="Gene3D" id="3.40.30.10">
    <property type="entry name" value="Glutaredoxin"/>
    <property type="match status" value="1"/>
</dbReference>
<gene>
    <name evidence="2" type="ORF">RUE5091_02396</name>
</gene>
<proteinExistence type="predicted"/>
<protein>
    <submittedName>
        <fullName evidence="2">AhpC/TSA family protein</fullName>
    </submittedName>
</protein>
<keyword evidence="3" id="KW-1185">Reference proteome</keyword>
<name>A0A0P1IB12_9RHOB</name>
<dbReference type="OrthoDB" id="9809746at2"/>
<dbReference type="AlphaFoldDB" id="A0A0P1IB12"/>
<dbReference type="GO" id="GO:0016209">
    <property type="term" value="F:antioxidant activity"/>
    <property type="evidence" value="ECO:0007669"/>
    <property type="project" value="InterPro"/>
</dbReference>
<reference evidence="3" key="1">
    <citation type="submission" date="2015-09" db="EMBL/GenBank/DDBJ databases">
        <authorList>
            <person name="Rodrigo-Torres L."/>
            <person name="Arahal D.R."/>
        </authorList>
    </citation>
    <scope>NUCLEOTIDE SEQUENCE [LARGE SCALE GENOMIC DNA]</scope>
    <source>
        <strain evidence="3">CECT 5091</strain>
    </source>
</reference>
<sequence length="175" mass="19057">MLIPGNTVPELKIETVGHGRFDLDADKGENGTLVIQYRGLHCPICIKQMTEVEAALEEFAELGVEVIMITTDTAERASETADKAGVSKLRVGHSLPLAAAREDWGLNISTAREGSAEPDLFAEPGHFYISPERTLYYAWQQTTPFGRPSMSDIVGGLKFTLGNNYPPRGTYTGAL</sequence>
<dbReference type="InterPro" id="IPR036249">
    <property type="entry name" value="Thioredoxin-like_sf"/>
</dbReference>
<evidence type="ECO:0000313" key="3">
    <source>
        <dbReference type="Proteomes" id="UP000051260"/>
    </source>
</evidence>
<dbReference type="Pfam" id="PF00578">
    <property type="entry name" value="AhpC-TSA"/>
    <property type="match status" value="1"/>
</dbReference>
<dbReference type="SUPFAM" id="SSF52833">
    <property type="entry name" value="Thioredoxin-like"/>
    <property type="match status" value="1"/>
</dbReference>
<dbReference type="InterPro" id="IPR013766">
    <property type="entry name" value="Thioredoxin_domain"/>
</dbReference>
<dbReference type="STRING" id="1715692.RUE5091_02396"/>
<accession>A0A0P1IB12</accession>
<dbReference type="RefSeq" id="WP_058282109.1">
    <property type="nucleotide sequence ID" value="NZ_CYUD01000007.1"/>
</dbReference>
<dbReference type="InterPro" id="IPR000866">
    <property type="entry name" value="AhpC/TSA"/>
</dbReference>
<organism evidence="2 3">
    <name type="scientific">Ruegeria denitrificans</name>
    <dbReference type="NCBI Taxonomy" id="1715692"/>
    <lineage>
        <taxon>Bacteria</taxon>
        <taxon>Pseudomonadati</taxon>
        <taxon>Pseudomonadota</taxon>
        <taxon>Alphaproteobacteria</taxon>
        <taxon>Rhodobacterales</taxon>
        <taxon>Roseobacteraceae</taxon>
        <taxon>Ruegeria</taxon>
    </lineage>
</organism>
<evidence type="ECO:0000313" key="2">
    <source>
        <dbReference type="EMBL" id="CUK02723.1"/>
    </source>
</evidence>
<dbReference type="EMBL" id="CYUD01000007">
    <property type="protein sequence ID" value="CUK02723.1"/>
    <property type="molecule type" value="Genomic_DNA"/>
</dbReference>
<feature type="domain" description="Thioredoxin" evidence="1">
    <location>
        <begin position="2"/>
        <end position="162"/>
    </location>
</feature>
<dbReference type="GO" id="GO:0016491">
    <property type="term" value="F:oxidoreductase activity"/>
    <property type="evidence" value="ECO:0007669"/>
    <property type="project" value="InterPro"/>
</dbReference>
<dbReference type="PROSITE" id="PS51352">
    <property type="entry name" value="THIOREDOXIN_2"/>
    <property type="match status" value="1"/>
</dbReference>
<dbReference type="Proteomes" id="UP000051260">
    <property type="component" value="Unassembled WGS sequence"/>
</dbReference>
<evidence type="ECO:0000259" key="1">
    <source>
        <dbReference type="PROSITE" id="PS51352"/>
    </source>
</evidence>